<reference evidence="2" key="3">
    <citation type="submission" date="2025-09" db="UniProtKB">
        <authorList>
            <consortium name="Ensembl"/>
        </authorList>
    </citation>
    <scope>IDENTIFICATION</scope>
</reference>
<proteinExistence type="predicted"/>
<dbReference type="SUPFAM" id="SSF53098">
    <property type="entry name" value="Ribonuclease H-like"/>
    <property type="match status" value="1"/>
</dbReference>
<dbReference type="PROSITE" id="PS50994">
    <property type="entry name" value="INTEGRASE"/>
    <property type="match status" value="1"/>
</dbReference>
<reference evidence="3" key="1">
    <citation type="submission" date="2011-08" db="EMBL/GenBank/DDBJ databases">
        <title>The draft genome of Latimeria chalumnae.</title>
        <authorList>
            <person name="Di Palma F."/>
            <person name="Alfoldi J."/>
            <person name="Johnson J."/>
            <person name="Berlin A."/>
            <person name="Gnerre S."/>
            <person name="Jaffe D."/>
            <person name="MacCallum I."/>
            <person name="Young S."/>
            <person name="Walker B.J."/>
            <person name="Lander E."/>
            <person name="Lindblad-Toh K."/>
        </authorList>
    </citation>
    <scope>NUCLEOTIDE SEQUENCE [LARGE SCALE GENOMIC DNA]</scope>
    <source>
        <strain evidence="3">Wild caught</strain>
    </source>
</reference>
<evidence type="ECO:0000259" key="1">
    <source>
        <dbReference type="PROSITE" id="PS50994"/>
    </source>
</evidence>
<organism evidence="2 3">
    <name type="scientific">Latimeria chalumnae</name>
    <name type="common">Coelacanth</name>
    <dbReference type="NCBI Taxonomy" id="7897"/>
    <lineage>
        <taxon>Eukaryota</taxon>
        <taxon>Metazoa</taxon>
        <taxon>Chordata</taxon>
        <taxon>Craniata</taxon>
        <taxon>Vertebrata</taxon>
        <taxon>Euteleostomi</taxon>
        <taxon>Coelacanthiformes</taxon>
        <taxon>Coelacanthidae</taxon>
        <taxon>Latimeria</taxon>
    </lineage>
</organism>
<dbReference type="GO" id="GO:0003676">
    <property type="term" value="F:nucleic acid binding"/>
    <property type="evidence" value="ECO:0007669"/>
    <property type="project" value="InterPro"/>
</dbReference>
<dbReference type="InParanoid" id="H3ATK4"/>
<dbReference type="Gene3D" id="3.30.420.10">
    <property type="entry name" value="Ribonuclease H-like superfamily/Ribonuclease H"/>
    <property type="match status" value="1"/>
</dbReference>
<dbReference type="InterPro" id="IPR036397">
    <property type="entry name" value="RNaseH_sf"/>
</dbReference>
<dbReference type="PANTHER" id="PTHR37984">
    <property type="entry name" value="PROTEIN CBG26694"/>
    <property type="match status" value="1"/>
</dbReference>
<evidence type="ECO:0000313" key="2">
    <source>
        <dbReference type="Ensembl" id="ENSLACP00000012975.1"/>
    </source>
</evidence>
<dbReference type="GO" id="GO:0015074">
    <property type="term" value="P:DNA integration"/>
    <property type="evidence" value="ECO:0007669"/>
    <property type="project" value="InterPro"/>
</dbReference>
<dbReference type="AlphaFoldDB" id="H3ATK4"/>
<dbReference type="STRING" id="7897.ENSLACP00000012975"/>
<dbReference type="Pfam" id="PF00665">
    <property type="entry name" value="rve"/>
    <property type="match status" value="1"/>
</dbReference>
<dbReference type="InterPro" id="IPR050951">
    <property type="entry name" value="Retrovirus_Pol_polyprotein"/>
</dbReference>
<sequence>VKGCGVYMRVRNMPSVAPLYPWKWPTQIWQQIHIDFAEQDKHYFFVVVDSHSKWLEVILMSTITTAKTIEVLQNLFASYGLPEEVVTNNGPQFTSVEFQQFLNFNGIKHTRVSPYHPASNGAAERCVQTLKKAFTKQTLSIWK</sequence>
<dbReference type="OMA" id="ANAYSKW"/>
<name>H3ATK4_LATCH</name>
<dbReference type="InterPro" id="IPR001584">
    <property type="entry name" value="Integrase_cat-core"/>
</dbReference>
<dbReference type="InterPro" id="IPR012337">
    <property type="entry name" value="RNaseH-like_sf"/>
</dbReference>
<protein>
    <recommendedName>
        <fullName evidence="1">Integrase catalytic domain-containing protein</fullName>
    </recommendedName>
</protein>
<dbReference type="PANTHER" id="PTHR37984:SF10">
    <property type="entry name" value="RIBONUCLEASE H"/>
    <property type="match status" value="1"/>
</dbReference>
<dbReference type="eggNOG" id="KOG0017">
    <property type="taxonomic scope" value="Eukaryota"/>
</dbReference>
<reference evidence="2" key="2">
    <citation type="submission" date="2025-08" db="UniProtKB">
        <authorList>
            <consortium name="Ensembl"/>
        </authorList>
    </citation>
    <scope>IDENTIFICATION</scope>
</reference>
<dbReference type="Proteomes" id="UP000008672">
    <property type="component" value="Unassembled WGS sequence"/>
</dbReference>
<dbReference type="Ensembl" id="ENSLACT00000013070.1">
    <property type="protein sequence ID" value="ENSLACP00000012975.1"/>
    <property type="gene ID" value="ENSLACG00000011429.1"/>
</dbReference>
<accession>H3ATK4</accession>
<dbReference type="GeneTree" id="ENSGT01120000273168"/>
<evidence type="ECO:0000313" key="3">
    <source>
        <dbReference type="Proteomes" id="UP000008672"/>
    </source>
</evidence>
<feature type="domain" description="Integrase catalytic" evidence="1">
    <location>
        <begin position="17"/>
        <end position="143"/>
    </location>
</feature>
<keyword evidence="3" id="KW-1185">Reference proteome</keyword>
<dbReference type="HOGENOM" id="CLU_000384_29_1_1"/>
<dbReference type="EMBL" id="AFYH01128498">
    <property type="status" value="NOT_ANNOTATED_CDS"/>
    <property type="molecule type" value="Genomic_DNA"/>
</dbReference>